<keyword evidence="3" id="KW-1185">Reference proteome</keyword>
<gene>
    <name evidence="2" type="ORF">E2C01_092284</name>
</gene>
<dbReference type="AlphaFoldDB" id="A0A5B7JV23"/>
<dbReference type="EMBL" id="VSRR010108196">
    <property type="protein sequence ID" value="MPC96997.1"/>
    <property type="molecule type" value="Genomic_DNA"/>
</dbReference>
<comment type="caution">
    <text evidence="2">The sequence shown here is derived from an EMBL/GenBank/DDBJ whole genome shotgun (WGS) entry which is preliminary data.</text>
</comment>
<evidence type="ECO:0000313" key="2">
    <source>
        <dbReference type="EMBL" id="MPC96997.1"/>
    </source>
</evidence>
<evidence type="ECO:0000256" key="1">
    <source>
        <dbReference type="SAM" id="MobiDB-lite"/>
    </source>
</evidence>
<feature type="region of interest" description="Disordered" evidence="1">
    <location>
        <begin position="1"/>
        <end position="48"/>
    </location>
</feature>
<proteinExistence type="predicted"/>
<dbReference type="Proteomes" id="UP000324222">
    <property type="component" value="Unassembled WGS sequence"/>
</dbReference>
<organism evidence="2 3">
    <name type="scientific">Portunus trituberculatus</name>
    <name type="common">Swimming crab</name>
    <name type="synonym">Neptunus trituberculatus</name>
    <dbReference type="NCBI Taxonomy" id="210409"/>
    <lineage>
        <taxon>Eukaryota</taxon>
        <taxon>Metazoa</taxon>
        <taxon>Ecdysozoa</taxon>
        <taxon>Arthropoda</taxon>
        <taxon>Crustacea</taxon>
        <taxon>Multicrustacea</taxon>
        <taxon>Malacostraca</taxon>
        <taxon>Eumalacostraca</taxon>
        <taxon>Eucarida</taxon>
        <taxon>Decapoda</taxon>
        <taxon>Pleocyemata</taxon>
        <taxon>Brachyura</taxon>
        <taxon>Eubrachyura</taxon>
        <taxon>Portunoidea</taxon>
        <taxon>Portunidae</taxon>
        <taxon>Portuninae</taxon>
        <taxon>Portunus</taxon>
    </lineage>
</organism>
<name>A0A5B7JV23_PORTR</name>
<feature type="compositionally biased region" description="Low complexity" evidence="1">
    <location>
        <begin position="1"/>
        <end position="26"/>
    </location>
</feature>
<sequence>MRNNSSSRSNDSIRIFNNNINNNNINTHPPTQHYQQPEQNRTRTDTTTTTTTCVWHLRVTFSLTWRGRGTEEEEVVVDRGGKEAREASGREWRRVEVVEVVRVPCIGESAGRQ</sequence>
<protein>
    <submittedName>
        <fullName evidence="2">Uncharacterized protein</fullName>
    </submittedName>
</protein>
<reference evidence="2 3" key="1">
    <citation type="submission" date="2019-05" db="EMBL/GenBank/DDBJ databases">
        <title>Another draft genome of Portunus trituberculatus and its Hox gene families provides insights of decapod evolution.</title>
        <authorList>
            <person name="Jeong J.-H."/>
            <person name="Song I."/>
            <person name="Kim S."/>
            <person name="Choi T."/>
            <person name="Kim D."/>
            <person name="Ryu S."/>
            <person name="Kim W."/>
        </authorList>
    </citation>
    <scope>NUCLEOTIDE SEQUENCE [LARGE SCALE GENOMIC DNA]</scope>
    <source>
        <tissue evidence="2">Muscle</tissue>
    </source>
</reference>
<accession>A0A5B7JV23</accession>
<feature type="compositionally biased region" description="Polar residues" evidence="1">
    <location>
        <begin position="27"/>
        <end position="39"/>
    </location>
</feature>
<evidence type="ECO:0000313" key="3">
    <source>
        <dbReference type="Proteomes" id="UP000324222"/>
    </source>
</evidence>